<keyword evidence="4" id="KW-1185">Reference proteome</keyword>
<evidence type="ECO:0000313" key="3">
    <source>
        <dbReference type="EMBL" id="KAF2086146.1"/>
    </source>
</evidence>
<proteinExistence type="predicted"/>
<reference evidence="3" key="1">
    <citation type="journal article" date="2020" name="Stud. Mycol.">
        <title>101 Dothideomycetes genomes: a test case for predicting lifestyles and emergence of pathogens.</title>
        <authorList>
            <person name="Haridas S."/>
            <person name="Albert R."/>
            <person name="Binder M."/>
            <person name="Bloem J."/>
            <person name="Labutti K."/>
            <person name="Salamov A."/>
            <person name="Andreopoulos B."/>
            <person name="Baker S."/>
            <person name="Barry K."/>
            <person name="Bills G."/>
            <person name="Bluhm B."/>
            <person name="Cannon C."/>
            <person name="Castanera R."/>
            <person name="Culley D."/>
            <person name="Daum C."/>
            <person name="Ezra D."/>
            <person name="Gonzalez J."/>
            <person name="Henrissat B."/>
            <person name="Kuo A."/>
            <person name="Liang C."/>
            <person name="Lipzen A."/>
            <person name="Lutzoni F."/>
            <person name="Magnuson J."/>
            <person name="Mondo S."/>
            <person name="Nolan M."/>
            <person name="Ohm R."/>
            <person name="Pangilinan J."/>
            <person name="Park H.-J."/>
            <person name="Ramirez L."/>
            <person name="Alfaro M."/>
            <person name="Sun H."/>
            <person name="Tritt A."/>
            <person name="Yoshinaga Y."/>
            <person name="Zwiers L.-H."/>
            <person name="Turgeon B."/>
            <person name="Goodwin S."/>
            <person name="Spatafora J."/>
            <person name="Crous P."/>
            <person name="Grigoriev I."/>
        </authorList>
    </citation>
    <scope>NUCLEOTIDE SEQUENCE</scope>
    <source>
        <strain evidence="3">CBS 121410</strain>
    </source>
</reference>
<dbReference type="AlphaFoldDB" id="A0A9P4LXJ5"/>
<feature type="compositionally biased region" description="Basic and acidic residues" evidence="2">
    <location>
        <begin position="301"/>
        <end position="313"/>
    </location>
</feature>
<comment type="caution">
    <text evidence="3">The sequence shown here is derived from an EMBL/GenBank/DDBJ whole genome shotgun (WGS) entry which is preliminary data.</text>
</comment>
<dbReference type="Proteomes" id="UP000799776">
    <property type="component" value="Unassembled WGS sequence"/>
</dbReference>
<evidence type="ECO:0000313" key="4">
    <source>
        <dbReference type="Proteomes" id="UP000799776"/>
    </source>
</evidence>
<evidence type="ECO:0000256" key="1">
    <source>
        <dbReference type="SAM" id="Coils"/>
    </source>
</evidence>
<feature type="compositionally biased region" description="Basic and acidic residues" evidence="2">
    <location>
        <begin position="322"/>
        <end position="332"/>
    </location>
</feature>
<organism evidence="3 4">
    <name type="scientific">Saccharata proteae CBS 121410</name>
    <dbReference type="NCBI Taxonomy" id="1314787"/>
    <lineage>
        <taxon>Eukaryota</taxon>
        <taxon>Fungi</taxon>
        <taxon>Dikarya</taxon>
        <taxon>Ascomycota</taxon>
        <taxon>Pezizomycotina</taxon>
        <taxon>Dothideomycetes</taxon>
        <taxon>Dothideomycetes incertae sedis</taxon>
        <taxon>Botryosphaeriales</taxon>
        <taxon>Saccharataceae</taxon>
        <taxon>Saccharata</taxon>
    </lineage>
</organism>
<sequence length="332" mass="37905">MFGSITNFIGSVVDSVREMHARNAANEVIMPQHMPGSFPPTTEKPSTRVYARVRQARAAMRANRQTETAEYRGTRYNGAALCGEAQLRAMEDFEIGLKAGAFLAGHQKLDMPRMVHVFMHNPTLYKGLDWDVYKQWIAEGAERQVNELVKAVHNGAEAVGEARAALAAQGLDAQCEARKWYEERLAEAEEKHIEALNAVINGQKMDRRRNRQPAYQQVSDMAFIAYEGLMKQDEGVKGKMREQCRKYEDRYFALVQKLRNEHDLKIQQLDADRAAREQALEKEAYDRGYKRGRAAGRGKRKMAEGEAREEGEGRKKRARMSVGEERRKRARN</sequence>
<evidence type="ECO:0000256" key="2">
    <source>
        <dbReference type="SAM" id="MobiDB-lite"/>
    </source>
</evidence>
<accession>A0A9P4LXJ5</accession>
<name>A0A9P4LXJ5_9PEZI</name>
<feature type="region of interest" description="Disordered" evidence="2">
    <location>
        <begin position="286"/>
        <end position="332"/>
    </location>
</feature>
<feature type="coiled-coil region" evidence="1">
    <location>
        <begin position="171"/>
        <end position="198"/>
    </location>
</feature>
<keyword evidence="1" id="KW-0175">Coiled coil</keyword>
<feature type="compositionally biased region" description="Basic residues" evidence="2">
    <location>
        <begin position="290"/>
        <end position="300"/>
    </location>
</feature>
<protein>
    <submittedName>
        <fullName evidence="3">Uncharacterized protein</fullName>
    </submittedName>
</protein>
<gene>
    <name evidence="3" type="ORF">K490DRAFT_67067</name>
</gene>
<dbReference type="EMBL" id="ML978726">
    <property type="protein sequence ID" value="KAF2086146.1"/>
    <property type="molecule type" value="Genomic_DNA"/>
</dbReference>